<keyword evidence="4 6" id="KW-0547">Nucleotide-binding</keyword>
<dbReference type="NCBIfam" id="NF004018">
    <property type="entry name" value="PRK05480.1"/>
    <property type="match status" value="1"/>
</dbReference>
<organism evidence="10 11">
    <name type="scientific">Nadsonia fulvescens var. elongata DSM 6958</name>
    <dbReference type="NCBI Taxonomy" id="857566"/>
    <lineage>
        <taxon>Eukaryota</taxon>
        <taxon>Fungi</taxon>
        <taxon>Dikarya</taxon>
        <taxon>Ascomycota</taxon>
        <taxon>Saccharomycotina</taxon>
        <taxon>Dipodascomycetes</taxon>
        <taxon>Dipodascales</taxon>
        <taxon>Dipodascales incertae sedis</taxon>
        <taxon>Nadsonia</taxon>
    </lineage>
</organism>
<reference evidence="10 11" key="1">
    <citation type="journal article" date="2016" name="Proc. Natl. Acad. Sci. U.S.A.">
        <title>Comparative genomics of biotechnologically important yeasts.</title>
        <authorList>
            <person name="Riley R."/>
            <person name="Haridas S."/>
            <person name="Wolfe K.H."/>
            <person name="Lopes M.R."/>
            <person name="Hittinger C.T."/>
            <person name="Goeker M."/>
            <person name="Salamov A.A."/>
            <person name="Wisecaver J.H."/>
            <person name="Long T.M."/>
            <person name="Calvey C.H."/>
            <person name="Aerts A.L."/>
            <person name="Barry K.W."/>
            <person name="Choi C."/>
            <person name="Clum A."/>
            <person name="Coughlan A.Y."/>
            <person name="Deshpande S."/>
            <person name="Douglass A.P."/>
            <person name="Hanson S.J."/>
            <person name="Klenk H.-P."/>
            <person name="LaButti K.M."/>
            <person name="Lapidus A."/>
            <person name="Lindquist E.A."/>
            <person name="Lipzen A.M."/>
            <person name="Meier-Kolthoff J.P."/>
            <person name="Ohm R.A."/>
            <person name="Otillar R.P."/>
            <person name="Pangilinan J.L."/>
            <person name="Peng Y."/>
            <person name="Rokas A."/>
            <person name="Rosa C.A."/>
            <person name="Scheuner C."/>
            <person name="Sibirny A.A."/>
            <person name="Slot J.C."/>
            <person name="Stielow J.B."/>
            <person name="Sun H."/>
            <person name="Kurtzman C.P."/>
            <person name="Blackwell M."/>
            <person name="Grigoriev I.V."/>
            <person name="Jeffries T.W."/>
        </authorList>
    </citation>
    <scope>NUCLEOTIDE SEQUENCE [LARGE SCALE GENOMIC DNA]</scope>
    <source>
        <strain evidence="10 11">DSM 6958</strain>
    </source>
</reference>
<dbReference type="Proteomes" id="UP000095009">
    <property type="component" value="Unassembled WGS sequence"/>
</dbReference>
<dbReference type="Pfam" id="PF00485">
    <property type="entry name" value="PRK"/>
    <property type="match status" value="1"/>
</dbReference>
<comment type="similarity">
    <text evidence="6">Belongs to the uridine kinase family.</text>
</comment>
<dbReference type="InterPro" id="IPR000836">
    <property type="entry name" value="PRTase_dom"/>
</dbReference>
<comment type="pathway">
    <text evidence="1 6">Pyrimidine metabolism; UMP biosynthesis via salvage pathway; UMP from uridine: step 1/1.</text>
</comment>
<evidence type="ECO:0000313" key="11">
    <source>
        <dbReference type="Proteomes" id="UP000095009"/>
    </source>
</evidence>
<evidence type="ECO:0000256" key="4">
    <source>
        <dbReference type="ARBA" id="ARBA00022741"/>
    </source>
</evidence>
<evidence type="ECO:0000256" key="2">
    <source>
        <dbReference type="ARBA" id="ARBA00004784"/>
    </source>
</evidence>
<feature type="domain" description="Phosphoribosyltransferase" evidence="9">
    <location>
        <begin position="269"/>
        <end position="458"/>
    </location>
</feature>
<dbReference type="SUPFAM" id="SSF53271">
    <property type="entry name" value="PRTase-like"/>
    <property type="match status" value="1"/>
</dbReference>
<dbReference type="GO" id="GO:0043771">
    <property type="term" value="F:cytidine kinase activity"/>
    <property type="evidence" value="ECO:0007669"/>
    <property type="project" value="RHEA"/>
</dbReference>
<dbReference type="GO" id="GO:0004849">
    <property type="term" value="F:uridine kinase activity"/>
    <property type="evidence" value="ECO:0007669"/>
    <property type="project" value="UniProtKB-EC"/>
</dbReference>
<dbReference type="PANTHER" id="PTHR10285">
    <property type="entry name" value="URIDINE KINASE"/>
    <property type="match status" value="1"/>
</dbReference>
<accession>A0A1E3PT93</accession>
<dbReference type="NCBIfam" id="TIGR00235">
    <property type="entry name" value="udk"/>
    <property type="match status" value="1"/>
</dbReference>
<comment type="pathway">
    <text evidence="2 6">Pyrimidine metabolism; CTP biosynthesis via salvage pathway; CTP from cytidine: step 1/3.</text>
</comment>
<keyword evidence="11" id="KW-1185">Reference proteome</keyword>
<evidence type="ECO:0000259" key="9">
    <source>
        <dbReference type="Pfam" id="PF14681"/>
    </source>
</evidence>
<dbReference type="PRINTS" id="PR00988">
    <property type="entry name" value="URIDINKINASE"/>
</dbReference>
<dbReference type="Gene3D" id="3.40.50.2020">
    <property type="match status" value="1"/>
</dbReference>
<feature type="compositionally biased region" description="Polar residues" evidence="7">
    <location>
        <begin position="1"/>
        <end position="17"/>
    </location>
</feature>
<dbReference type="InterPro" id="IPR000764">
    <property type="entry name" value="Uridine_kinase-like"/>
</dbReference>
<dbReference type="OrthoDB" id="738517at2759"/>
<evidence type="ECO:0000256" key="5">
    <source>
        <dbReference type="ARBA" id="ARBA00022777"/>
    </source>
</evidence>
<comment type="catalytic activity">
    <reaction evidence="6">
        <text>uridine + ATP = UMP + ADP + H(+)</text>
        <dbReference type="Rhea" id="RHEA:16825"/>
        <dbReference type="ChEBI" id="CHEBI:15378"/>
        <dbReference type="ChEBI" id="CHEBI:16704"/>
        <dbReference type="ChEBI" id="CHEBI:30616"/>
        <dbReference type="ChEBI" id="CHEBI:57865"/>
        <dbReference type="ChEBI" id="CHEBI:456216"/>
        <dbReference type="EC" id="2.7.1.48"/>
    </reaction>
</comment>
<evidence type="ECO:0000256" key="7">
    <source>
        <dbReference type="SAM" id="MobiDB-lite"/>
    </source>
</evidence>
<evidence type="ECO:0000313" key="10">
    <source>
        <dbReference type="EMBL" id="ODQ68508.1"/>
    </source>
</evidence>
<dbReference type="EMBL" id="KV454406">
    <property type="protein sequence ID" value="ODQ68508.1"/>
    <property type="molecule type" value="Genomic_DNA"/>
</dbReference>
<dbReference type="AlphaFoldDB" id="A0A1E3PT93"/>
<dbReference type="UniPathway" id="UPA00574">
    <property type="reaction ID" value="UER00637"/>
</dbReference>
<dbReference type="GO" id="GO:0044211">
    <property type="term" value="P:CTP salvage"/>
    <property type="evidence" value="ECO:0007669"/>
    <property type="project" value="UniProtKB-UniPathway"/>
</dbReference>
<dbReference type="CDD" id="cd06223">
    <property type="entry name" value="PRTases_typeI"/>
    <property type="match status" value="1"/>
</dbReference>
<keyword evidence="3 6" id="KW-0808">Transferase</keyword>
<comment type="catalytic activity">
    <reaction evidence="6">
        <text>cytidine + ATP = CMP + ADP + H(+)</text>
        <dbReference type="Rhea" id="RHEA:24674"/>
        <dbReference type="ChEBI" id="CHEBI:15378"/>
        <dbReference type="ChEBI" id="CHEBI:17562"/>
        <dbReference type="ChEBI" id="CHEBI:30616"/>
        <dbReference type="ChEBI" id="CHEBI:60377"/>
        <dbReference type="ChEBI" id="CHEBI:456216"/>
        <dbReference type="EC" id="2.7.1.48"/>
    </reaction>
</comment>
<name>A0A1E3PT93_9ASCO</name>
<dbReference type="STRING" id="857566.A0A1E3PT93"/>
<dbReference type="GO" id="GO:0044206">
    <property type="term" value="P:UMP salvage"/>
    <property type="evidence" value="ECO:0007669"/>
    <property type="project" value="UniProtKB-UniPathway"/>
</dbReference>
<dbReference type="UniPathway" id="UPA00579">
    <property type="reaction ID" value="UER00640"/>
</dbReference>
<dbReference type="Pfam" id="PF14681">
    <property type="entry name" value="UPRTase"/>
    <property type="match status" value="1"/>
</dbReference>
<dbReference type="CDD" id="cd02023">
    <property type="entry name" value="UMPK"/>
    <property type="match status" value="1"/>
</dbReference>
<keyword evidence="6" id="KW-0067">ATP-binding</keyword>
<keyword evidence="5 6" id="KW-0418">Kinase</keyword>
<dbReference type="EC" id="2.7.1.48" evidence="6"/>
<proteinExistence type="inferred from homology"/>
<dbReference type="InterPro" id="IPR006083">
    <property type="entry name" value="PRK/URK"/>
</dbReference>
<sequence length="474" mass="53396">MSSYNPITSPGTGQTIQYPKGSQYMPPWRQPYIIGIAGCSGSGKTSVSSKIIKKINVPWTVLLSMDNFYAPLSEADRAKAFNSEYDFDRPEAFDWDHFVKCVKDLKEGSKRVEIPVYSFEKHDRTDKVLSIYGANVIILEGIYVLHDPRILELLDMKIFVDTDLDICLARRLNRDILHRGRDLTGAILQWNRYVKPNFDKYVRLTMSNADILIPRGLDNTVAIEMIIKHISRQLTLKSHQHIEHLIQLGHSPQELELSAQNLIYPISESSPQLLGIHTLLLDTQTCRGDFIFFFNRMATILITAALELISYAPKHVVTPQGTPFDGLQSLDEIYAISVIRAGECFENSLKKTIPTIRLGKLLIQSDSQTGEPKLHTLNLPPQLEAASEGKSGKWTILLVDAQMTSGAAAIMAISVLLDHGVKEEEIIFVTYLANYVAIKRFRSAFANVKLVVGKVEKQQGVRTPRFIDEKYYGT</sequence>
<dbReference type="SUPFAM" id="SSF52540">
    <property type="entry name" value="P-loop containing nucleoside triphosphate hydrolases"/>
    <property type="match status" value="1"/>
</dbReference>
<evidence type="ECO:0000256" key="1">
    <source>
        <dbReference type="ARBA" id="ARBA00004690"/>
    </source>
</evidence>
<dbReference type="GO" id="GO:0005524">
    <property type="term" value="F:ATP binding"/>
    <property type="evidence" value="ECO:0007669"/>
    <property type="project" value="UniProtKB-KW"/>
</dbReference>
<dbReference type="Gene3D" id="3.40.50.300">
    <property type="entry name" value="P-loop containing nucleotide triphosphate hydrolases"/>
    <property type="match status" value="1"/>
</dbReference>
<dbReference type="FunFam" id="3.40.50.300:FF:000339">
    <property type="entry name" value="Uridine kinase"/>
    <property type="match status" value="1"/>
</dbReference>
<feature type="domain" description="Phosphoribulokinase/uridine kinase" evidence="8">
    <location>
        <begin position="33"/>
        <end position="221"/>
    </location>
</feature>
<protein>
    <recommendedName>
        <fullName evidence="6">Uridine kinase</fullName>
        <ecNumber evidence="6">2.7.1.48</ecNumber>
    </recommendedName>
</protein>
<evidence type="ECO:0000256" key="6">
    <source>
        <dbReference type="RuleBase" id="RU003825"/>
    </source>
</evidence>
<feature type="region of interest" description="Disordered" evidence="7">
    <location>
        <begin position="1"/>
        <end position="20"/>
    </location>
</feature>
<dbReference type="InterPro" id="IPR029057">
    <property type="entry name" value="PRTase-like"/>
</dbReference>
<evidence type="ECO:0000259" key="8">
    <source>
        <dbReference type="Pfam" id="PF00485"/>
    </source>
</evidence>
<dbReference type="InterPro" id="IPR027417">
    <property type="entry name" value="P-loop_NTPase"/>
</dbReference>
<gene>
    <name evidence="10" type="ORF">NADFUDRAFT_49147</name>
</gene>
<evidence type="ECO:0000256" key="3">
    <source>
        <dbReference type="ARBA" id="ARBA00022679"/>
    </source>
</evidence>